<proteinExistence type="predicted"/>
<evidence type="ECO:0000313" key="2">
    <source>
        <dbReference type="EMBL" id="PAB60913.1"/>
    </source>
</evidence>
<gene>
    <name evidence="2" type="ORF">CCE28_00320</name>
</gene>
<keyword evidence="3" id="KW-1185">Reference proteome</keyword>
<keyword evidence="1" id="KW-0175">Coiled coil</keyword>
<reference evidence="2 3" key="1">
    <citation type="submission" date="2017-06" db="EMBL/GenBank/DDBJ databases">
        <title>Draft genome sequence of anaerobic fermentative bacterium Anaeromicrobium sediminis DY2726D isolated from West Pacific Ocean sediments.</title>
        <authorList>
            <person name="Zeng X."/>
        </authorList>
    </citation>
    <scope>NUCLEOTIDE SEQUENCE [LARGE SCALE GENOMIC DNA]</scope>
    <source>
        <strain evidence="2 3">DY2726D</strain>
    </source>
</reference>
<evidence type="ECO:0000256" key="1">
    <source>
        <dbReference type="SAM" id="Coils"/>
    </source>
</evidence>
<evidence type="ECO:0000313" key="3">
    <source>
        <dbReference type="Proteomes" id="UP000216024"/>
    </source>
</evidence>
<name>A0A267MQ66_9FIRM</name>
<dbReference type="AlphaFoldDB" id="A0A267MQ66"/>
<dbReference type="Proteomes" id="UP000216024">
    <property type="component" value="Unassembled WGS sequence"/>
</dbReference>
<feature type="coiled-coil region" evidence="1">
    <location>
        <begin position="380"/>
        <end position="428"/>
    </location>
</feature>
<comment type="caution">
    <text evidence="2">The sequence shown here is derived from an EMBL/GenBank/DDBJ whole genome shotgun (WGS) entry which is preliminary data.</text>
</comment>
<dbReference type="EMBL" id="NIBG01000001">
    <property type="protein sequence ID" value="PAB60913.1"/>
    <property type="molecule type" value="Genomic_DNA"/>
</dbReference>
<organism evidence="2 3">
    <name type="scientific">Anaeromicrobium sediminis</name>
    <dbReference type="NCBI Taxonomy" id="1478221"/>
    <lineage>
        <taxon>Bacteria</taxon>
        <taxon>Bacillati</taxon>
        <taxon>Bacillota</taxon>
        <taxon>Clostridia</taxon>
        <taxon>Peptostreptococcales</taxon>
        <taxon>Thermotaleaceae</taxon>
        <taxon>Anaeromicrobium</taxon>
    </lineage>
</organism>
<protein>
    <submittedName>
        <fullName evidence="2">Uncharacterized protein</fullName>
    </submittedName>
</protein>
<sequence length="439" mass="52301">MNSIYKNQYIYSSKTNFIYFFYKKDKDLYLDIIRDNQVYMNKKLAKNIVDYAIGIDSKESFHIVVISSLGDLEYTTYENGDYEFKPITNYDYKSNNFRNLKIFIINEQIHILLGICNVLNSELWTLKHHSYKNHKWYTKKVCDIVTEKYNNPFNVDMDYHNNIHVVFKSLYNRKYFIYYCKFNPGYDLWTHPTRILNTFNIHSTPFILCDNLNKGHMVWSKLENNNLSIYYTYNEKLNSSKGSWTKAQKISRENTNNTNPIIMKMSNFIKVIWNENGQFISKSKNILADLWNDEFEDMGYENDELIPSTLLGNNYINYELLKIPFTYSVLKKRLYILGINLIDYTKRENTVSLSVPLDTSTTKIMEYEGLNDIKNFLLLMEDMKKKQESINSLLNSLTEKQEFTEEKIEFLTNQCNILNENLKNNNNNNIFSRLLNLFK</sequence>
<accession>A0A267MQ66</accession>